<dbReference type="Proteomes" id="UP000307756">
    <property type="component" value="Unassembled WGS sequence"/>
</dbReference>
<evidence type="ECO:0000313" key="1">
    <source>
        <dbReference type="EMBL" id="TKC11450.1"/>
    </source>
</evidence>
<keyword evidence="2" id="KW-1185">Reference proteome</keyword>
<accession>A0A4U1CUY9</accession>
<dbReference type="AlphaFoldDB" id="A0A4U1CUY9"/>
<sequence length="93" mass="10462">MSSDHVPENSARELQHVSVQVEHVIDEEPVQVETVSDVVDDEAHSDDVLQSPPVLQLEEDVPIAHRRQKRGCGPKPRLIEECNMTYYALSCAE</sequence>
<proteinExistence type="predicted"/>
<name>A0A4U1CUY9_9BACI</name>
<organism evidence="1 2">
    <name type="scientific">Robertmurraya kyonggiensis</name>
    <dbReference type="NCBI Taxonomy" id="1037680"/>
    <lineage>
        <taxon>Bacteria</taxon>
        <taxon>Bacillati</taxon>
        <taxon>Bacillota</taxon>
        <taxon>Bacilli</taxon>
        <taxon>Bacillales</taxon>
        <taxon>Bacillaceae</taxon>
        <taxon>Robertmurraya</taxon>
    </lineage>
</organism>
<comment type="caution">
    <text evidence="1">The sequence shown here is derived from an EMBL/GenBank/DDBJ whole genome shotgun (WGS) entry which is preliminary data.</text>
</comment>
<dbReference type="EMBL" id="SWBM01000079">
    <property type="protein sequence ID" value="TKC11450.1"/>
    <property type="molecule type" value="Genomic_DNA"/>
</dbReference>
<gene>
    <name evidence="1" type="ORF">FA727_23855</name>
</gene>
<protein>
    <submittedName>
        <fullName evidence="1">Uncharacterized protein</fullName>
    </submittedName>
</protein>
<reference evidence="1 2" key="1">
    <citation type="journal article" date="2011" name="J. Microbiol.">
        <title>Bacillus kyonggiensis sp. nov., isolated from soil of a lettuce field.</title>
        <authorList>
            <person name="Dong K."/>
            <person name="Lee S."/>
        </authorList>
    </citation>
    <scope>NUCLEOTIDE SEQUENCE [LARGE SCALE GENOMIC DNA]</scope>
    <source>
        <strain evidence="1 2">NB22</strain>
    </source>
</reference>
<evidence type="ECO:0000313" key="2">
    <source>
        <dbReference type="Proteomes" id="UP000307756"/>
    </source>
</evidence>